<dbReference type="PROSITE" id="PS50404">
    <property type="entry name" value="GST_NTER"/>
    <property type="match status" value="1"/>
</dbReference>
<dbReference type="Proteomes" id="UP001432027">
    <property type="component" value="Unassembled WGS sequence"/>
</dbReference>
<evidence type="ECO:0000256" key="1">
    <source>
        <dbReference type="ARBA" id="ARBA00012452"/>
    </source>
</evidence>
<dbReference type="FunFam" id="1.20.1050.10:FF:000044">
    <property type="entry name" value="Glutathione S-transferase"/>
    <property type="match status" value="1"/>
</dbReference>
<keyword evidence="2" id="KW-0808">Transferase</keyword>
<dbReference type="Gene3D" id="3.40.30.10">
    <property type="entry name" value="Glutaredoxin"/>
    <property type="match status" value="1"/>
</dbReference>
<dbReference type="InterPro" id="IPR010987">
    <property type="entry name" value="Glutathione-S-Trfase_C-like"/>
</dbReference>
<dbReference type="InterPro" id="IPR036249">
    <property type="entry name" value="Thioredoxin-like_sf"/>
</dbReference>
<evidence type="ECO:0000313" key="8">
    <source>
        <dbReference type="Proteomes" id="UP001432027"/>
    </source>
</evidence>
<dbReference type="Pfam" id="PF02798">
    <property type="entry name" value="GST_N"/>
    <property type="match status" value="1"/>
</dbReference>
<evidence type="ECO:0000256" key="2">
    <source>
        <dbReference type="ARBA" id="ARBA00022679"/>
    </source>
</evidence>
<evidence type="ECO:0000259" key="6">
    <source>
        <dbReference type="PROSITE" id="PS50405"/>
    </source>
</evidence>
<dbReference type="InterPro" id="IPR036282">
    <property type="entry name" value="Glutathione-S-Trfase_C_sf"/>
</dbReference>
<dbReference type="AlphaFoldDB" id="A0AAV5TL90"/>
<proteinExistence type="inferred from homology"/>
<evidence type="ECO:0000313" key="7">
    <source>
        <dbReference type="EMBL" id="GMS95059.1"/>
    </source>
</evidence>
<dbReference type="Pfam" id="PF14497">
    <property type="entry name" value="GST_C_3"/>
    <property type="match status" value="1"/>
</dbReference>
<feature type="non-terminal residue" evidence="7">
    <location>
        <position position="206"/>
    </location>
</feature>
<organism evidence="7 8">
    <name type="scientific">Pristionchus entomophagus</name>
    <dbReference type="NCBI Taxonomy" id="358040"/>
    <lineage>
        <taxon>Eukaryota</taxon>
        <taxon>Metazoa</taxon>
        <taxon>Ecdysozoa</taxon>
        <taxon>Nematoda</taxon>
        <taxon>Chromadorea</taxon>
        <taxon>Rhabditida</taxon>
        <taxon>Rhabditina</taxon>
        <taxon>Diplogasteromorpha</taxon>
        <taxon>Diplogasteroidea</taxon>
        <taxon>Neodiplogasteridae</taxon>
        <taxon>Pristionchus</taxon>
    </lineage>
</organism>
<gene>
    <name evidence="7" type="ORF">PENTCL1PPCAC_17234</name>
</gene>
<name>A0AAV5TL90_9BILA</name>
<dbReference type="InterPro" id="IPR004045">
    <property type="entry name" value="Glutathione_S-Trfase_N"/>
</dbReference>
<dbReference type="GO" id="GO:0004364">
    <property type="term" value="F:glutathione transferase activity"/>
    <property type="evidence" value="ECO:0007669"/>
    <property type="project" value="UniProtKB-EC"/>
</dbReference>
<evidence type="ECO:0000256" key="4">
    <source>
        <dbReference type="ARBA" id="ARBA00047960"/>
    </source>
</evidence>
<dbReference type="InterPro" id="IPR040079">
    <property type="entry name" value="Glutathione_S-Trfase"/>
</dbReference>
<comment type="caution">
    <text evidence="7">The sequence shown here is derived from an EMBL/GenBank/DDBJ whole genome shotgun (WGS) entry which is preliminary data.</text>
</comment>
<reference evidence="7" key="1">
    <citation type="submission" date="2023-10" db="EMBL/GenBank/DDBJ databases">
        <title>Genome assembly of Pristionchus species.</title>
        <authorList>
            <person name="Yoshida K."/>
            <person name="Sommer R.J."/>
        </authorList>
    </citation>
    <scope>NUCLEOTIDE SEQUENCE</scope>
    <source>
        <strain evidence="7">RS0144</strain>
    </source>
</reference>
<dbReference type="EMBL" id="BTSX01000004">
    <property type="protein sequence ID" value="GMS95059.1"/>
    <property type="molecule type" value="Genomic_DNA"/>
</dbReference>
<evidence type="ECO:0000256" key="3">
    <source>
        <dbReference type="ARBA" id="ARBA00038317"/>
    </source>
</evidence>
<dbReference type="PANTHER" id="PTHR11571:SF224">
    <property type="entry name" value="HEMATOPOIETIC PROSTAGLANDIN D SYNTHASE"/>
    <property type="match status" value="1"/>
</dbReference>
<dbReference type="Gene3D" id="1.20.1050.10">
    <property type="match status" value="1"/>
</dbReference>
<dbReference type="PROSITE" id="PS50405">
    <property type="entry name" value="GST_CTER"/>
    <property type="match status" value="1"/>
</dbReference>
<sequence>MPSYKLTSFKGRGRAEVAREMLYLVDAPYEEERVHMDKWPSHLPGPDHSDVPMLEVNGKKLGQPFAIYRFLAHELGFAGSSPLEAAQIDSLAEEHREYEDEMDPLMAVLFGYSKGDKAKMVKEVGEPARDRYFPGLEKIAKKHGRSGHFIGISLTWVDLLIAEHVSLIDHFFPGFLSDYPNVMKITKKILETPRLVEWAKKRNENH</sequence>
<dbReference type="InterPro" id="IPR004046">
    <property type="entry name" value="GST_C"/>
</dbReference>
<dbReference type="EC" id="2.5.1.18" evidence="1"/>
<dbReference type="GO" id="GO:0006749">
    <property type="term" value="P:glutathione metabolic process"/>
    <property type="evidence" value="ECO:0007669"/>
    <property type="project" value="TreeGrafter"/>
</dbReference>
<dbReference type="SUPFAM" id="SSF47616">
    <property type="entry name" value="GST C-terminal domain-like"/>
    <property type="match status" value="1"/>
</dbReference>
<feature type="domain" description="GST N-terminal" evidence="5">
    <location>
        <begin position="2"/>
        <end position="79"/>
    </location>
</feature>
<dbReference type="InterPro" id="IPR050213">
    <property type="entry name" value="GST_superfamily"/>
</dbReference>
<feature type="domain" description="GST C-terminal" evidence="6">
    <location>
        <begin position="81"/>
        <end position="206"/>
    </location>
</feature>
<dbReference type="CDD" id="cd03192">
    <property type="entry name" value="GST_C_Sigma_like"/>
    <property type="match status" value="1"/>
</dbReference>
<protein>
    <recommendedName>
        <fullName evidence="1">glutathione transferase</fullName>
        <ecNumber evidence="1">2.5.1.18</ecNumber>
    </recommendedName>
</protein>
<dbReference type="CDD" id="cd03039">
    <property type="entry name" value="GST_N_Sigma_like"/>
    <property type="match status" value="1"/>
</dbReference>
<comment type="catalytic activity">
    <reaction evidence="4">
        <text>RX + glutathione = an S-substituted glutathione + a halide anion + H(+)</text>
        <dbReference type="Rhea" id="RHEA:16437"/>
        <dbReference type="ChEBI" id="CHEBI:15378"/>
        <dbReference type="ChEBI" id="CHEBI:16042"/>
        <dbReference type="ChEBI" id="CHEBI:17792"/>
        <dbReference type="ChEBI" id="CHEBI:57925"/>
        <dbReference type="ChEBI" id="CHEBI:90779"/>
        <dbReference type="EC" id="2.5.1.18"/>
    </reaction>
</comment>
<dbReference type="SUPFAM" id="SSF52833">
    <property type="entry name" value="Thioredoxin-like"/>
    <property type="match status" value="1"/>
</dbReference>
<dbReference type="PANTHER" id="PTHR11571">
    <property type="entry name" value="GLUTATHIONE S-TRANSFERASE"/>
    <property type="match status" value="1"/>
</dbReference>
<dbReference type="SFLD" id="SFLDS00019">
    <property type="entry name" value="Glutathione_Transferase_(cytos"/>
    <property type="match status" value="1"/>
</dbReference>
<accession>A0AAV5TL90</accession>
<comment type="similarity">
    <text evidence="3">Belongs to the GST superfamily. Sigma family.</text>
</comment>
<evidence type="ECO:0000259" key="5">
    <source>
        <dbReference type="PROSITE" id="PS50404"/>
    </source>
</evidence>
<keyword evidence="8" id="KW-1185">Reference proteome</keyword>